<feature type="region of interest" description="Disordered" evidence="1">
    <location>
        <begin position="200"/>
        <end position="230"/>
    </location>
</feature>
<feature type="transmembrane region" description="Helical" evidence="2">
    <location>
        <begin position="501"/>
        <end position="521"/>
    </location>
</feature>
<dbReference type="KEGG" id="wic:J056_000160"/>
<keyword evidence="2" id="KW-0812">Transmembrane</keyword>
<feature type="domain" description="DUF3533" evidence="3">
    <location>
        <begin position="260"/>
        <end position="628"/>
    </location>
</feature>
<reference evidence="5" key="1">
    <citation type="journal article" date="2013" name="BMC Genomics">
        <title>Genome and transcriptome sequencing of the halophilic fungus Wallemia ichthyophaga: haloadaptations present and absent.</title>
        <authorList>
            <person name="Zajc J."/>
            <person name="Liu Y."/>
            <person name="Dai W."/>
            <person name="Yang Z."/>
            <person name="Hu J."/>
            <person name="Gostincar C."/>
            <person name="Gunde-Cimerman N."/>
        </authorList>
    </citation>
    <scope>NUCLEOTIDE SEQUENCE [LARGE SCALE GENOMIC DNA]</scope>
    <source>
        <strain evidence="5">EXF-994 / CBS 113033</strain>
    </source>
</reference>
<dbReference type="PANTHER" id="PTHR34814:SF1">
    <property type="entry name" value="NITROSOGUANIDINE RESISTANCE PROTEIN SNG1"/>
    <property type="match status" value="1"/>
</dbReference>
<dbReference type="CDD" id="cd06223">
    <property type="entry name" value="PRTases_typeI"/>
    <property type="match status" value="1"/>
</dbReference>
<dbReference type="AlphaFoldDB" id="R9AS08"/>
<dbReference type="EMBL" id="KE007224">
    <property type="protein sequence ID" value="EOR04815.1"/>
    <property type="molecule type" value="Genomic_DNA"/>
</dbReference>
<dbReference type="eggNOG" id="ENOG502QUA0">
    <property type="taxonomic scope" value="Eukaryota"/>
</dbReference>
<gene>
    <name evidence="4" type="ORF">J056_000160</name>
</gene>
<organism evidence="4 5">
    <name type="scientific">Wallemia ichthyophaga (strain EXF-994 / CBS 113033)</name>
    <dbReference type="NCBI Taxonomy" id="1299270"/>
    <lineage>
        <taxon>Eukaryota</taxon>
        <taxon>Fungi</taxon>
        <taxon>Dikarya</taxon>
        <taxon>Basidiomycota</taxon>
        <taxon>Wallemiomycotina</taxon>
        <taxon>Wallemiomycetes</taxon>
        <taxon>Wallemiales</taxon>
        <taxon>Wallemiaceae</taxon>
        <taxon>Wallemia</taxon>
    </lineage>
</organism>
<keyword evidence="2" id="KW-1133">Transmembrane helix</keyword>
<evidence type="ECO:0000313" key="5">
    <source>
        <dbReference type="Proteomes" id="UP000014064"/>
    </source>
</evidence>
<name>R9AS08_WALI9</name>
<dbReference type="GeneID" id="20373112"/>
<dbReference type="Proteomes" id="UP000014064">
    <property type="component" value="Unassembled WGS sequence"/>
</dbReference>
<dbReference type="STRING" id="1299270.R9AS08"/>
<evidence type="ECO:0000313" key="4">
    <source>
        <dbReference type="EMBL" id="EOR04815.1"/>
    </source>
</evidence>
<feature type="transmembrane region" description="Helical" evidence="2">
    <location>
        <begin position="614"/>
        <end position="637"/>
    </location>
</feature>
<protein>
    <recommendedName>
        <fullName evidence="3">DUF3533 domain-containing protein</fullName>
    </recommendedName>
</protein>
<evidence type="ECO:0000256" key="2">
    <source>
        <dbReference type="SAM" id="Phobius"/>
    </source>
</evidence>
<sequence length="658" mass="73321">MSEPVKLRITYNDIHSMIGETAAKIKDDFDPNIMVAIGGGGFFPARVLRTFLKIQGSKNIPIQAIGLSLYEELPNTTVEQVGTEVIRTQWLDFSTLGEKSLVGKRVLIVDEVDDTRKTLGYAVKELQKDVEEQYKLLPADSPPTEFAIFVVHNKLKEKASEIPTNVKYFPGAEIDDLWVDYPWEQQDIVEHTRLAEEDKKKHVGDVNRDIDKSQSHSEDGTGGTQAEPQQIQPYSQGFWSPLLKQQRAMYFKILAASVSLTTIAIWGFLTVYWASIAHETGRLVQINAVFVNRDIANGVNGTLGNTVRETVFQSLNQTHHLGWTEEPSSKVPTRASIEQALVEDEWAWVFLVVGENATQNLTIARENGISTYNPRDAITIYYNQARNELASGKILPIAQQIAQQSSQQASVQTLEQYLTQQSGNATAMANLATAPQTAGNAFGITTVDFRPFDQAVASAVVLVGLIYLTLLAFIQTMANFGARPIMEKYLKLSSYIGMRRVLVPFWIIPNSLITEFLFPFVSMSNTAKGFFCTYALFLVGMSALGLATEVIITVVGPKFMPYALVALIIANVSVAAVPPDLQVWFFKYYPAMVYYHLNRGVRCIIFNIKNELGLNFGVCLAWVVFSVCTLSGFTALFRHLDIKKAKKEAEEQQGEHKA</sequence>
<dbReference type="PANTHER" id="PTHR34814">
    <property type="entry name" value="NITROSOGUANIDINE RESISTANCE PROTEIN SNG1"/>
    <property type="match status" value="1"/>
</dbReference>
<accession>R9AS08</accession>
<keyword evidence="2" id="KW-0472">Membrane</keyword>
<dbReference type="InterPro" id="IPR000836">
    <property type="entry name" value="PRTase_dom"/>
</dbReference>
<dbReference type="SUPFAM" id="SSF53271">
    <property type="entry name" value="PRTase-like"/>
    <property type="match status" value="1"/>
</dbReference>
<dbReference type="Gene3D" id="3.40.50.2020">
    <property type="match status" value="1"/>
</dbReference>
<evidence type="ECO:0000259" key="3">
    <source>
        <dbReference type="Pfam" id="PF12051"/>
    </source>
</evidence>
<feature type="transmembrane region" description="Helical" evidence="2">
    <location>
        <begin position="253"/>
        <end position="274"/>
    </location>
</feature>
<feature type="compositionally biased region" description="Basic and acidic residues" evidence="1">
    <location>
        <begin position="200"/>
        <end position="219"/>
    </location>
</feature>
<feature type="transmembrane region" description="Helical" evidence="2">
    <location>
        <begin position="527"/>
        <end position="547"/>
    </location>
</feature>
<feature type="transmembrane region" description="Helical" evidence="2">
    <location>
        <begin position="455"/>
        <end position="480"/>
    </location>
</feature>
<dbReference type="RefSeq" id="XP_009265833.1">
    <property type="nucleotide sequence ID" value="XM_009267558.1"/>
</dbReference>
<dbReference type="GO" id="GO:0016020">
    <property type="term" value="C:membrane"/>
    <property type="evidence" value="ECO:0007669"/>
    <property type="project" value="TreeGrafter"/>
</dbReference>
<proteinExistence type="predicted"/>
<dbReference type="InterPro" id="IPR029057">
    <property type="entry name" value="PRTase-like"/>
</dbReference>
<dbReference type="InterPro" id="IPR053001">
    <property type="entry name" value="MNNG_permease-like"/>
</dbReference>
<evidence type="ECO:0000256" key="1">
    <source>
        <dbReference type="SAM" id="MobiDB-lite"/>
    </source>
</evidence>
<dbReference type="HOGENOM" id="CLU_416906_0_0_1"/>
<dbReference type="InterPro" id="IPR022703">
    <property type="entry name" value="DUF3533"/>
</dbReference>
<dbReference type="Pfam" id="PF12051">
    <property type="entry name" value="DUF3533"/>
    <property type="match status" value="1"/>
</dbReference>
<feature type="transmembrane region" description="Helical" evidence="2">
    <location>
        <begin position="559"/>
        <end position="577"/>
    </location>
</feature>
<dbReference type="OrthoDB" id="9973266at2759"/>
<keyword evidence="5" id="KW-1185">Reference proteome</keyword>